<name>A0A437SWR4_9LACO</name>
<keyword evidence="1" id="KW-1133">Transmembrane helix</keyword>
<dbReference type="RefSeq" id="WP_103661500.1">
    <property type="nucleotide sequence ID" value="NZ_ML136874.1"/>
</dbReference>
<accession>A0A437SWR4</accession>
<comment type="caution">
    <text evidence="2">The sequence shown here is derived from an EMBL/GenBank/DDBJ whole genome shotgun (WGS) entry which is preliminary data.</text>
</comment>
<feature type="transmembrane region" description="Helical" evidence="1">
    <location>
        <begin position="38"/>
        <end position="58"/>
    </location>
</feature>
<organism evidence="2 3">
    <name type="scientific">Lactobacillus xujianguonis</name>
    <dbReference type="NCBI Taxonomy" id="2495899"/>
    <lineage>
        <taxon>Bacteria</taxon>
        <taxon>Bacillati</taxon>
        <taxon>Bacillota</taxon>
        <taxon>Bacilli</taxon>
        <taxon>Lactobacillales</taxon>
        <taxon>Lactobacillaceae</taxon>
        <taxon>Lactobacillus</taxon>
    </lineage>
</organism>
<dbReference type="AlphaFoldDB" id="A0A437SWR4"/>
<proteinExistence type="predicted"/>
<dbReference type="EMBL" id="RXIA01000005">
    <property type="protein sequence ID" value="RVU71322.1"/>
    <property type="molecule type" value="Genomic_DNA"/>
</dbReference>
<evidence type="ECO:0000313" key="2">
    <source>
        <dbReference type="EMBL" id="RVU71322.1"/>
    </source>
</evidence>
<protein>
    <submittedName>
        <fullName evidence="2">Uncharacterized protein</fullName>
    </submittedName>
</protein>
<evidence type="ECO:0000313" key="3">
    <source>
        <dbReference type="Proteomes" id="UP000288291"/>
    </source>
</evidence>
<evidence type="ECO:0000256" key="1">
    <source>
        <dbReference type="SAM" id="Phobius"/>
    </source>
</evidence>
<keyword evidence="1" id="KW-0472">Membrane</keyword>
<keyword evidence="3" id="KW-1185">Reference proteome</keyword>
<feature type="transmembrane region" description="Helical" evidence="1">
    <location>
        <begin position="6"/>
        <end position="26"/>
    </location>
</feature>
<sequence length="62" mass="7005">MNLGFAYLLTAALFILVGSFCLVFGLDKKRPAKTRRRLLYTALICVFVVWGLVTMSMLHPLN</sequence>
<reference evidence="2 3" key="1">
    <citation type="submission" date="2018-12" db="EMBL/GenBank/DDBJ databases">
        <authorList>
            <person name="Meng J."/>
        </authorList>
    </citation>
    <scope>NUCLEOTIDE SEQUENCE [LARGE SCALE GENOMIC DNA]</scope>
    <source>
        <strain evidence="2 3">HT111-2</strain>
    </source>
</reference>
<keyword evidence="1" id="KW-0812">Transmembrane</keyword>
<dbReference type="Proteomes" id="UP000288291">
    <property type="component" value="Unassembled WGS sequence"/>
</dbReference>
<gene>
    <name evidence="2" type="ORF">EJK17_02435</name>
</gene>